<evidence type="ECO:0000313" key="2">
    <source>
        <dbReference type="EMBL" id="VUZ85109.1"/>
    </source>
</evidence>
<dbReference type="Pfam" id="PF13470">
    <property type="entry name" value="PIN_3"/>
    <property type="match status" value="1"/>
</dbReference>
<dbReference type="Proteomes" id="UP000334340">
    <property type="component" value="Unassembled WGS sequence"/>
</dbReference>
<name>A0A564ZIF1_9BACT</name>
<dbReference type="InterPro" id="IPR002716">
    <property type="entry name" value="PIN_dom"/>
</dbReference>
<gene>
    <name evidence="2" type="ORF">MELA_01485</name>
</gene>
<proteinExistence type="predicted"/>
<dbReference type="InterPro" id="IPR002850">
    <property type="entry name" value="PIN_toxin-like"/>
</dbReference>
<dbReference type="PANTHER" id="PTHR34610:SF4">
    <property type="entry name" value="SLL8027 PROTEIN"/>
    <property type="match status" value="1"/>
</dbReference>
<dbReference type="SMART" id="SM00670">
    <property type="entry name" value="PINc"/>
    <property type="match status" value="1"/>
</dbReference>
<protein>
    <submittedName>
        <fullName evidence="2">PilT protein domain-containing protein</fullName>
    </submittedName>
</protein>
<dbReference type="EMBL" id="CABIKM010000022">
    <property type="protein sequence ID" value="VUZ85109.1"/>
    <property type="molecule type" value="Genomic_DNA"/>
</dbReference>
<keyword evidence="3" id="KW-1185">Reference proteome</keyword>
<dbReference type="NCBIfam" id="TIGR00305">
    <property type="entry name" value="putative toxin-antitoxin system toxin component, PIN family"/>
    <property type="match status" value="1"/>
</dbReference>
<evidence type="ECO:0000259" key="1">
    <source>
        <dbReference type="SMART" id="SM00670"/>
    </source>
</evidence>
<dbReference type="AlphaFoldDB" id="A0A564ZIF1"/>
<evidence type="ECO:0000313" key="3">
    <source>
        <dbReference type="Proteomes" id="UP000334340"/>
    </source>
</evidence>
<dbReference type="InterPro" id="IPR029060">
    <property type="entry name" value="PIN-like_dom_sf"/>
</dbReference>
<sequence length="136" mass="15601">MRVVLDTNTLISALLFSGTASRLVPLWQSQRITVLLSKAILQEYLRVFTYPKFRLTDWEVRGLIEEELLPFVETVRVRKRVTAVRRDPEDDKFLECAVAGLAEYLVTGDQDLLELRTYRGIAICTVGTFLKIHGDE</sequence>
<dbReference type="PANTHER" id="PTHR34610">
    <property type="entry name" value="SSL7007 PROTEIN"/>
    <property type="match status" value="1"/>
</dbReference>
<feature type="domain" description="PIN" evidence="1">
    <location>
        <begin position="1"/>
        <end position="114"/>
    </location>
</feature>
<accession>A0A564ZIF1</accession>
<dbReference type="SUPFAM" id="SSF88723">
    <property type="entry name" value="PIN domain-like"/>
    <property type="match status" value="1"/>
</dbReference>
<organism evidence="2 3">
    <name type="scientific">Candidatus Methylomirabilis lanthanidiphila</name>
    <dbReference type="NCBI Taxonomy" id="2211376"/>
    <lineage>
        <taxon>Bacteria</taxon>
        <taxon>Candidatus Methylomirabilota</taxon>
        <taxon>Candidatus Methylomirabilia</taxon>
        <taxon>Candidatus Methylomirabilales</taxon>
        <taxon>Candidatus Methylomirabilaceae</taxon>
        <taxon>Candidatus Methylomirabilis</taxon>
    </lineage>
</organism>
<reference evidence="2 3" key="1">
    <citation type="submission" date="2019-07" db="EMBL/GenBank/DDBJ databases">
        <authorList>
            <person name="Cremers G."/>
        </authorList>
    </citation>
    <scope>NUCLEOTIDE SEQUENCE [LARGE SCALE GENOMIC DNA]</scope>
</reference>